<evidence type="ECO:0000256" key="1">
    <source>
        <dbReference type="ARBA" id="ARBA00001933"/>
    </source>
</evidence>
<comment type="pathway">
    <text evidence="7">Cofactor biosynthesis; tetrahydrofolate biosynthesis; 4-aminobenzoate from chorismate: step 2/2.</text>
</comment>
<dbReference type="SUPFAM" id="SSF56752">
    <property type="entry name" value="D-aminoacid aminotransferase-like PLP-dependent enzymes"/>
    <property type="match status" value="1"/>
</dbReference>
<evidence type="ECO:0000313" key="13">
    <source>
        <dbReference type="EMBL" id="MBM0746409.1"/>
    </source>
</evidence>
<dbReference type="GeneID" id="84690984"/>
<comment type="subunit">
    <text evidence="3">Homodimer.</text>
</comment>
<evidence type="ECO:0000256" key="3">
    <source>
        <dbReference type="ARBA" id="ARBA00011738"/>
    </source>
</evidence>
<evidence type="ECO:0000256" key="12">
    <source>
        <dbReference type="RuleBase" id="RU004516"/>
    </source>
</evidence>
<dbReference type="Gene3D" id="3.30.470.10">
    <property type="match status" value="1"/>
</dbReference>
<dbReference type="InterPro" id="IPR017824">
    <property type="entry name" value="Aminodeoxychorismate_lyase_IV"/>
</dbReference>
<dbReference type="InterPro" id="IPR036038">
    <property type="entry name" value="Aminotransferase-like"/>
</dbReference>
<proteinExistence type="inferred from homology"/>
<dbReference type="GO" id="GO:0008696">
    <property type="term" value="F:4-amino-4-deoxychorismate lyase activity"/>
    <property type="evidence" value="ECO:0007669"/>
    <property type="project" value="UniProtKB-EC"/>
</dbReference>
<evidence type="ECO:0000256" key="8">
    <source>
        <dbReference type="ARBA" id="ARBA00035676"/>
    </source>
</evidence>
<keyword evidence="14" id="KW-1185">Reference proteome</keyword>
<dbReference type="InterPro" id="IPR043131">
    <property type="entry name" value="BCAT-like_N"/>
</dbReference>
<dbReference type="Gene3D" id="3.20.10.10">
    <property type="entry name" value="D-amino Acid Aminotransferase, subunit A, domain 2"/>
    <property type="match status" value="1"/>
</dbReference>
<evidence type="ECO:0000256" key="2">
    <source>
        <dbReference type="ARBA" id="ARBA00009320"/>
    </source>
</evidence>
<dbReference type="InterPro" id="IPR043132">
    <property type="entry name" value="BCAT-like_C"/>
</dbReference>
<gene>
    <name evidence="13" type="primary">pabC</name>
    <name evidence="13" type="ORF">JJB79_03070</name>
</gene>
<dbReference type="CDD" id="cd01559">
    <property type="entry name" value="ADCL_like"/>
    <property type="match status" value="1"/>
</dbReference>
<reference evidence="13 14" key="1">
    <citation type="submission" date="2021-01" db="EMBL/GenBank/DDBJ databases">
        <title>Complete genome sequence of Pantoea eucrina OB49, a heavy metal tolerant bacterium with PGPR potential isolated from wheat in Algeria.</title>
        <authorList>
            <person name="Lekired A."/>
            <person name="Ouzari I.H."/>
        </authorList>
    </citation>
    <scope>NUCLEOTIDE SEQUENCE [LARGE SCALE GENOMIC DNA]</scope>
    <source>
        <strain evidence="13 14">OB49</strain>
    </source>
</reference>
<evidence type="ECO:0000256" key="5">
    <source>
        <dbReference type="ARBA" id="ARBA00022909"/>
    </source>
</evidence>
<evidence type="ECO:0000256" key="7">
    <source>
        <dbReference type="ARBA" id="ARBA00035633"/>
    </source>
</evidence>
<dbReference type="NCBIfam" id="NF004761">
    <property type="entry name" value="PRK06092.1"/>
    <property type="match status" value="1"/>
</dbReference>
<evidence type="ECO:0000256" key="6">
    <source>
        <dbReference type="ARBA" id="ARBA00023239"/>
    </source>
</evidence>
<protein>
    <recommendedName>
        <fullName evidence="8 10">Aminodeoxychorismate lyase</fullName>
        <ecNumber evidence="8 10">4.1.3.38</ecNumber>
    </recommendedName>
</protein>
<dbReference type="PANTHER" id="PTHR42743:SF2">
    <property type="entry name" value="AMINODEOXYCHORISMATE LYASE"/>
    <property type="match status" value="1"/>
</dbReference>
<comment type="caution">
    <text evidence="13">The sequence shown here is derived from an EMBL/GenBank/DDBJ whole genome shotgun (WGS) entry which is preliminary data.</text>
</comment>
<dbReference type="PANTHER" id="PTHR42743">
    <property type="entry name" value="AMINO-ACID AMINOTRANSFERASE"/>
    <property type="match status" value="1"/>
</dbReference>
<dbReference type="PROSITE" id="PS00770">
    <property type="entry name" value="AA_TRANSFER_CLASS_4"/>
    <property type="match status" value="1"/>
</dbReference>
<evidence type="ECO:0000256" key="4">
    <source>
        <dbReference type="ARBA" id="ARBA00022898"/>
    </source>
</evidence>
<dbReference type="Proteomes" id="UP000809137">
    <property type="component" value="Unassembled WGS sequence"/>
</dbReference>
<keyword evidence="6 13" id="KW-0456">Lyase</keyword>
<name>A0ABS1Z1X4_9GAMM</name>
<dbReference type="InterPro" id="IPR001544">
    <property type="entry name" value="Aminotrans_IV"/>
</dbReference>
<dbReference type="RefSeq" id="WP_039383845.1">
    <property type="nucleotide sequence ID" value="NZ_CP083448.1"/>
</dbReference>
<dbReference type="InterPro" id="IPR018300">
    <property type="entry name" value="Aminotrans_IV_CS"/>
</dbReference>
<comment type="similarity">
    <text evidence="2 11">Belongs to the class-IV pyridoxal-phosphate-dependent aminotransferase family.</text>
</comment>
<keyword evidence="5" id="KW-0289">Folate biosynthesis</keyword>
<accession>A0ABS1Z1X4</accession>
<sequence>MWINGIPQTMLPVSDRAVQFGDGCFTTAAVRNGSIVMAEAHLQRLEQGCRQLLLPLPDLTLLADEMRCIAQGHDRAVMKIILTPGAGGRGYSRRGCQDPVRILSLSPWPHHYAALQQQGVRLITSPVPLARNPLLAGIKHLNRLEQVMIRHHLDETDADEALVLDTAGCVVECCAANLFWRRGNQIFTPHLGQAGVNGIMRRFLMAQLAASGQACQEISAPRESVLGADEVVICNALMPVLPVLQIDNIIFSERTLYQQLFTCCQKMDVT</sequence>
<evidence type="ECO:0000313" key="14">
    <source>
        <dbReference type="Proteomes" id="UP000809137"/>
    </source>
</evidence>
<keyword evidence="4 12" id="KW-0663">Pyridoxal phosphate</keyword>
<dbReference type="EC" id="4.1.3.38" evidence="8 10"/>
<evidence type="ECO:0000256" key="11">
    <source>
        <dbReference type="RuleBase" id="RU004106"/>
    </source>
</evidence>
<comment type="catalytic activity">
    <reaction evidence="9">
        <text>4-amino-4-deoxychorismate = 4-aminobenzoate + pyruvate + H(+)</text>
        <dbReference type="Rhea" id="RHEA:16201"/>
        <dbReference type="ChEBI" id="CHEBI:15361"/>
        <dbReference type="ChEBI" id="CHEBI:15378"/>
        <dbReference type="ChEBI" id="CHEBI:17836"/>
        <dbReference type="ChEBI" id="CHEBI:58406"/>
        <dbReference type="EC" id="4.1.3.38"/>
    </reaction>
</comment>
<dbReference type="EMBL" id="JAFCXS010000001">
    <property type="protein sequence ID" value="MBM0746409.1"/>
    <property type="molecule type" value="Genomic_DNA"/>
</dbReference>
<evidence type="ECO:0000256" key="10">
    <source>
        <dbReference type="NCBIfam" id="TIGR03461"/>
    </source>
</evidence>
<dbReference type="NCBIfam" id="TIGR03461">
    <property type="entry name" value="pabC_Proteo"/>
    <property type="match status" value="1"/>
</dbReference>
<dbReference type="InterPro" id="IPR050571">
    <property type="entry name" value="Class-IV_PLP-Dep_Aminotrnsfr"/>
</dbReference>
<dbReference type="Pfam" id="PF01063">
    <property type="entry name" value="Aminotran_4"/>
    <property type="match status" value="1"/>
</dbReference>
<evidence type="ECO:0000256" key="9">
    <source>
        <dbReference type="ARBA" id="ARBA00049529"/>
    </source>
</evidence>
<organism evidence="13 14">
    <name type="scientific">Pantoea eucrina</name>
    <dbReference type="NCBI Taxonomy" id="472693"/>
    <lineage>
        <taxon>Bacteria</taxon>
        <taxon>Pseudomonadati</taxon>
        <taxon>Pseudomonadota</taxon>
        <taxon>Gammaproteobacteria</taxon>
        <taxon>Enterobacterales</taxon>
        <taxon>Erwiniaceae</taxon>
        <taxon>Pantoea</taxon>
    </lineage>
</organism>
<comment type="cofactor">
    <cofactor evidence="1 12">
        <name>pyridoxal 5'-phosphate</name>
        <dbReference type="ChEBI" id="CHEBI:597326"/>
    </cofactor>
</comment>